<feature type="non-terminal residue" evidence="1">
    <location>
        <position position="41"/>
    </location>
</feature>
<sequence length="41" mass="4584">MIQTYSEQSESNLLLKVINLKTNFYTESGVISAVAGINFFL</sequence>
<comment type="caution">
    <text evidence="1">The sequence shown here is derived from an EMBL/GenBank/DDBJ whole genome shotgun (WGS) entry which is preliminary data.</text>
</comment>
<dbReference type="EMBL" id="BART01013258">
    <property type="protein sequence ID" value="GAG89538.1"/>
    <property type="molecule type" value="Genomic_DNA"/>
</dbReference>
<evidence type="ECO:0000313" key="1">
    <source>
        <dbReference type="EMBL" id="GAG89538.1"/>
    </source>
</evidence>
<organism evidence="1">
    <name type="scientific">marine sediment metagenome</name>
    <dbReference type="NCBI Taxonomy" id="412755"/>
    <lineage>
        <taxon>unclassified sequences</taxon>
        <taxon>metagenomes</taxon>
        <taxon>ecological metagenomes</taxon>
    </lineage>
</organism>
<protein>
    <submittedName>
        <fullName evidence="1">Uncharacterized protein</fullName>
    </submittedName>
</protein>
<name>X1BZB3_9ZZZZ</name>
<accession>X1BZB3</accession>
<proteinExistence type="predicted"/>
<dbReference type="AlphaFoldDB" id="X1BZB3"/>
<reference evidence="1" key="1">
    <citation type="journal article" date="2014" name="Front. Microbiol.">
        <title>High frequency of phylogenetically diverse reductive dehalogenase-homologous genes in deep subseafloor sedimentary metagenomes.</title>
        <authorList>
            <person name="Kawai M."/>
            <person name="Futagami T."/>
            <person name="Toyoda A."/>
            <person name="Takaki Y."/>
            <person name="Nishi S."/>
            <person name="Hori S."/>
            <person name="Arai W."/>
            <person name="Tsubouchi T."/>
            <person name="Morono Y."/>
            <person name="Uchiyama I."/>
            <person name="Ito T."/>
            <person name="Fujiyama A."/>
            <person name="Inagaki F."/>
            <person name="Takami H."/>
        </authorList>
    </citation>
    <scope>NUCLEOTIDE SEQUENCE</scope>
    <source>
        <strain evidence="1">Expedition CK06-06</strain>
    </source>
</reference>
<gene>
    <name evidence="1" type="ORF">S01H4_27219</name>
</gene>